<evidence type="ECO:0000313" key="8">
    <source>
        <dbReference type="Proteomes" id="UP000317550"/>
    </source>
</evidence>
<proteinExistence type="predicted"/>
<keyword evidence="8" id="KW-1185">Reference proteome</keyword>
<keyword evidence="4" id="KW-0460">Magnesium</keyword>
<organism evidence="7 8">
    <name type="scientific">Chitinimonas arctica</name>
    <dbReference type="NCBI Taxonomy" id="2594795"/>
    <lineage>
        <taxon>Bacteria</taxon>
        <taxon>Pseudomonadati</taxon>
        <taxon>Pseudomonadota</taxon>
        <taxon>Betaproteobacteria</taxon>
        <taxon>Neisseriales</taxon>
        <taxon>Chitinibacteraceae</taxon>
        <taxon>Chitinimonas</taxon>
    </lineage>
</organism>
<dbReference type="InterPro" id="IPR006879">
    <property type="entry name" value="YdjC-like"/>
</dbReference>
<evidence type="ECO:0000256" key="6">
    <source>
        <dbReference type="SAM" id="MobiDB-lite"/>
    </source>
</evidence>
<evidence type="ECO:0000256" key="3">
    <source>
        <dbReference type="ARBA" id="ARBA00022801"/>
    </source>
</evidence>
<reference evidence="8" key="1">
    <citation type="submission" date="2019-07" db="EMBL/GenBank/DDBJ databases">
        <title>Chitinimonas sp. nov., isolated from Ny-Alesund, arctica soil.</title>
        <authorList>
            <person name="Xu Q."/>
            <person name="Peng F."/>
        </authorList>
    </citation>
    <scope>NUCLEOTIDE SEQUENCE [LARGE SCALE GENOMIC DNA]</scope>
    <source>
        <strain evidence="8">R3-44</strain>
    </source>
</reference>
<dbReference type="GO" id="GO:0046872">
    <property type="term" value="F:metal ion binding"/>
    <property type="evidence" value="ECO:0007669"/>
    <property type="project" value="UniProtKB-KW"/>
</dbReference>
<accession>A0A516SGA8</accession>
<dbReference type="SUPFAM" id="SSF88713">
    <property type="entry name" value="Glycoside hydrolase/deacetylase"/>
    <property type="match status" value="1"/>
</dbReference>
<evidence type="ECO:0000256" key="5">
    <source>
        <dbReference type="ARBA" id="ARBA00023277"/>
    </source>
</evidence>
<sequence length="290" mass="31623">MSRGKRLRKSGMTDPAVKQTDRRGATAAARRLIVCADDFATNAAVSTAILELLALQRISATSCMSDSPRWPVDGAALRERGWQKHAGLHFDLTADFPGRAGMPLGRLMLAARCGALAASLVRTALERQLDRYERVMAAAPAFVDGHQHIHLFPVIREQLFDVLARRYTQRPWLRNLAEIHTPAPLAKRLALSMMGATGHGRQAAALGWSGNRGFAGLYALRPQDGFAERLPHWLSSLPDDGLLMCHPAKQAETDDAIGQARRVEFACLASAAWPAMLTEHGRVLVAAPLN</sequence>
<gene>
    <name evidence="7" type="ORF">FNU76_12950</name>
</gene>
<evidence type="ECO:0000313" key="7">
    <source>
        <dbReference type="EMBL" id="QDQ27195.1"/>
    </source>
</evidence>
<dbReference type="EMBL" id="CP041730">
    <property type="protein sequence ID" value="QDQ27195.1"/>
    <property type="molecule type" value="Genomic_DNA"/>
</dbReference>
<dbReference type="KEGG" id="cari:FNU76_12950"/>
<dbReference type="PANTHER" id="PTHR31609">
    <property type="entry name" value="YDJC DEACETYLASE FAMILY MEMBER"/>
    <property type="match status" value="1"/>
</dbReference>
<name>A0A516SGA8_9NEIS</name>
<dbReference type="Proteomes" id="UP000317550">
    <property type="component" value="Chromosome"/>
</dbReference>
<dbReference type="AlphaFoldDB" id="A0A516SGA8"/>
<dbReference type="GO" id="GO:0005975">
    <property type="term" value="P:carbohydrate metabolic process"/>
    <property type="evidence" value="ECO:0007669"/>
    <property type="project" value="InterPro"/>
</dbReference>
<evidence type="ECO:0000256" key="4">
    <source>
        <dbReference type="ARBA" id="ARBA00022842"/>
    </source>
</evidence>
<dbReference type="Gene3D" id="3.20.20.370">
    <property type="entry name" value="Glycoside hydrolase/deacetylase"/>
    <property type="match status" value="1"/>
</dbReference>
<evidence type="ECO:0000256" key="2">
    <source>
        <dbReference type="ARBA" id="ARBA00022723"/>
    </source>
</evidence>
<feature type="region of interest" description="Disordered" evidence="6">
    <location>
        <begin position="1"/>
        <end position="22"/>
    </location>
</feature>
<dbReference type="Pfam" id="PF04794">
    <property type="entry name" value="YdjC"/>
    <property type="match status" value="1"/>
</dbReference>
<dbReference type="GO" id="GO:0016787">
    <property type="term" value="F:hydrolase activity"/>
    <property type="evidence" value="ECO:0007669"/>
    <property type="project" value="UniProtKB-KW"/>
</dbReference>
<dbReference type="CDD" id="cd10807">
    <property type="entry name" value="YdjC_like_3"/>
    <property type="match status" value="1"/>
</dbReference>
<evidence type="ECO:0000256" key="1">
    <source>
        <dbReference type="ARBA" id="ARBA00001946"/>
    </source>
</evidence>
<dbReference type="OrthoDB" id="9774177at2"/>
<protein>
    <submittedName>
        <fullName evidence="7">ChbG/HpnK family deacetylase</fullName>
    </submittedName>
</protein>
<dbReference type="GO" id="GO:0019213">
    <property type="term" value="F:deacetylase activity"/>
    <property type="evidence" value="ECO:0007669"/>
    <property type="project" value="TreeGrafter"/>
</dbReference>
<comment type="cofactor">
    <cofactor evidence="1">
        <name>Mg(2+)</name>
        <dbReference type="ChEBI" id="CHEBI:18420"/>
    </cofactor>
</comment>
<dbReference type="PANTHER" id="PTHR31609:SF1">
    <property type="entry name" value="CARBOHYDRATE DEACETYLASE"/>
    <property type="match status" value="1"/>
</dbReference>
<dbReference type="InterPro" id="IPR011330">
    <property type="entry name" value="Glyco_hydro/deAcase_b/a-brl"/>
</dbReference>
<keyword evidence="2" id="KW-0479">Metal-binding</keyword>
<keyword evidence="3" id="KW-0378">Hydrolase</keyword>
<keyword evidence="5" id="KW-0119">Carbohydrate metabolism</keyword>